<dbReference type="RefSeq" id="WP_132008399.1">
    <property type="nucleotide sequence ID" value="NZ_JABUHM010000007.1"/>
</dbReference>
<reference evidence="3 4" key="1">
    <citation type="journal article" date="2015" name="Stand. Genomic Sci.">
        <title>Genomic Encyclopedia of Bacterial and Archaeal Type Strains, Phase III: the genomes of soil and plant-associated and newly described type strains.</title>
        <authorList>
            <person name="Whitman W.B."/>
            <person name="Woyke T."/>
            <person name="Klenk H.P."/>
            <person name="Zhou Y."/>
            <person name="Lilburn T.G."/>
            <person name="Beck B.J."/>
            <person name="De Vos P."/>
            <person name="Vandamme P."/>
            <person name="Eisen J.A."/>
            <person name="Garrity G."/>
            <person name="Hugenholtz P."/>
            <person name="Kyrpides N.C."/>
        </authorList>
    </citation>
    <scope>NUCLEOTIDE SEQUENCE [LARGE SCALE GENOMIC DNA]</scope>
    <source>
        <strain evidence="3 4">CV53</strain>
    </source>
</reference>
<evidence type="ECO:0000259" key="1">
    <source>
        <dbReference type="Pfam" id="PF01978"/>
    </source>
</evidence>
<dbReference type="InterPro" id="IPR036390">
    <property type="entry name" value="WH_DNA-bd_sf"/>
</dbReference>
<keyword evidence="4" id="KW-1185">Reference proteome</keyword>
<dbReference type="Gene3D" id="1.10.10.10">
    <property type="entry name" value="Winged helix-like DNA-binding domain superfamily/Winged helix DNA-binding domain"/>
    <property type="match status" value="1"/>
</dbReference>
<proteinExistence type="predicted"/>
<gene>
    <name evidence="3" type="ORF">EV146_108317</name>
</gene>
<accession>A0A4R2BBC1</accession>
<evidence type="ECO:0000313" key="3">
    <source>
        <dbReference type="EMBL" id="TCN24201.1"/>
    </source>
</evidence>
<sequence length="254" mass="29503">MLQKFGFSQYESKVYEVLSSSDEPLDATLIVKYSGVPKAKVYEVISRMIEKGLVLDSVSEKKKLYTALPLQLVIEKLTKEFQSNLEQLKNNTGKKIVTDDRVWSLKVDSSIVLQGKQLLEEARYSIHISLWKDELEEYLPLLLEKEQAGVKIEALIVGELEEDIPLSTYYNLSPNQEHQKLEKNRLIIVDEESILFAGVENDSWQAMITRSGPFVKFFAEFFYHDVALARITRKYEDQLMQDEEIKNLLLRLRY</sequence>
<dbReference type="Proteomes" id="UP000295689">
    <property type="component" value="Unassembled WGS sequence"/>
</dbReference>
<dbReference type="EMBL" id="SLVV01000008">
    <property type="protein sequence ID" value="TCN24201.1"/>
    <property type="molecule type" value="Genomic_DNA"/>
</dbReference>
<protein>
    <submittedName>
        <fullName evidence="3">Transcriptional regulator TrmB</fullName>
    </submittedName>
</protein>
<dbReference type="Pfam" id="PF11495">
    <property type="entry name" value="Regulator_TrmB"/>
    <property type="match status" value="1"/>
</dbReference>
<feature type="domain" description="Transcription regulator TrmB C-terminal" evidence="2">
    <location>
        <begin position="102"/>
        <end position="225"/>
    </location>
</feature>
<evidence type="ECO:0000313" key="4">
    <source>
        <dbReference type="Proteomes" id="UP000295689"/>
    </source>
</evidence>
<dbReference type="PANTHER" id="PTHR34293">
    <property type="entry name" value="HTH-TYPE TRANSCRIPTIONAL REGULATOR TRMBL2"/>
    <property type="match status" value="1"/>
</dbReference>
<comment type="caution">
    <text evidence="3">The sequence shown here is derived from an EMBL/GenBank/DDBJ whole genome shotgun (WGS) entry which is preliminary data.</text>
</comment>
<feature type="domain" description="Transcription regulator TrmB N-terminal" evidence="1">
    <location>
        <begin position="2"/>
        <end position="70"/>
    </location>
</feature>
<dbReference type="InterPro" id="IPR036388">
    <property type="entry name" value="WH-like_DNA-bd_sf"/>
</dbReference>
<dbReference type="InterPro" id="IPR021586">
    <property type="entry name" value="Tscrpt_reg_TrmB_C"/>
</dbReference>
<dbReference type="Pfam" id="PF01978">
    <property type="entry name" value="TrmB"/>
    <property type="match status" value="1"/>
</dbReference>
<name>A0A4R2BBC1_9BACI</name>
<dbReference type="AlphaFoldDB" id="A0A4R2BBC1"/>
<evidence type="ECO:0000259" key="2">
    <source>
        <dbReference type="Pfam" id="PF11495"/>
    </source>
</evidence>
<dbReference type="PANTHER" id="PTHR34293:SF1">
    <property type="entry name" value="HTH-TYPE TRANSCRIPTIONAL REGULATOR TRMBL2"/>
    <property type="match status" value="1"/>
</dbReference>
<dbReference type="InterPro" id="IPR051797">
    <property type="entry name" value="TrmB-like"/>
</dbReference>
<dbReference type="SUPFAM" id="SSF46785">
    <property type="entry name" value="Winged helix' DNA-binding domain"/>
    <property type="match status" value="1"/>
</dbReference>
<dbReference type="InterPro" id="IPR002831">
    <property type="entry name" value="Tscrpt_reg_TrmB_N"/>
</dbReference>
<organism evidence="3 4">
    <name type="scientific">Mesobacillus foraminis</name>
    <dbReference type="NCBI Taxonomy" id="279826"/>
    <lineage>
        <taxon>Bacteria</taxon>
        <taxon>Bacillati</taxon>
        <taxon>Bacillota</taxon>
        <taxon>Bacilli</taxon>
        <taxon>Bacillales</taxon>
        <taxon>Bacillaceae</taxon>
        <taxon>Mesobacillus</taxon>
    </lineage>
</organism>